<dbReference type="Proteomes" id="UP001165960">
    <property type="component" value="Unassembled WGS sequence"/>
</dbReference>
<name>A0ACC2TY34_9FUNG</name>
<reference evidence="1" key="1">
    <citation type="submission" date="2022-04" db="EMBL/GenBank/DDBJ databases">
        <title>Genome of the entomopathogenic fungus Entomophthora muscae.</title>
        <authorList>
            <person name="Elya C."/>
            <person name="Lovett B.R."/>
            <person name="Lee E."/>
            <person name="Macias A.M."/>
            <person name="Hajek A.E."/>
            <person name="De Bivort B.L."/>
            <person name="Kasson M.T."/>
            <person name="De Fine Licht H.H."/>
            <person name="Stajich J.E."/>
        </authorList>
    </citation>
    <scope>NUCLEOTIDE SEQUENCE</scope>
    <source>
        <strain evidence="1">Berkeley</strain>
    </source>
</reference>
<accession>A0ACC2TY34</accession>
<protein>
    <submittedName>
        <fullName evidence="1">Uncharacterized protein</fullName>
    </submittedName>
</protein>
<sequence length="91" mass="9887">MAFQARPASPVGVQLDSGMGHGSKDVLLDRKIFILQVLLVERAVNSRDLLSGTLSAHLTQWATTGLNFTMANHFPRPWLLSCPASADLWAA</sequence>
<evidence type="ECO:0000313" key="2">
    <source>
        <dbReference type="Proteomes" id="UP001165960"/>
    </source>
</evidence>
<keyword evidence="2" id="KW-1185">Reference proteome</keyword>
<organism evidence="1 2">
    <name type="scientific">Entomophthora muscae</name>
    <dbReference type="NCBI Taxonomy" id="34485"/>
    <lineage>
        <taxon>Eukaryota</taxon>
        <taxon>Fungi</taxon>
        <taxon>Fungi incertae sedis</taxon>
        <taxon>Zoopagomycota</taxon>
        <taxon>Entomophthoromycotina</taxon>
        <taxon>Entomophthoromycetes</taxon>
        <taxon>Entomophthorales</taxon>
        <taxon>Entomophthoraceae</taxon>
        <taxon>Entomophthora</taxon>
    </lineage>
</organism>
<evidence type="ECO:0000313" key="1">
    <source>
        <dbReference type="EMBL" id="KAJ9079256.1"/>
    </source>
</evidence>
<comment type="caution">
    <text evidence="1">The sequence shown here is derived from an EMBL/GenBank/DDBJ whole genome shotgun (WGS) entry which is preliminary data.</text>
</comment>
<proteinExistence type="predicted"/>
<dbReference type="EMBL" id="QTSX02001813">
    <property type="protein sequence ID" value="KAJ9079256.1"/>
    <property type="molecule type" value="Genomic_DNA"/>
</dbReference>
<gene>
    <name evidence="1" type="ORF">DSO57_1037290</name>
</gene>